<dbReference type="PANTHER" id="PTHR47782">
    <property type="entry name" value="ZN(II)2CYS6 TRANSCRIPTION FACTOR (EUROFUNG)-RELATED"/>
    <property type="match status" value="1"/>
</dbReference>
<dbReference type="Pfam" id="PF00172">
    <property type="entry name" value="Zn_clus"/>
    <property type="match status" value="2"/>
</dbReference>
<dbReference type="Gene3D" id="4.10.240.10">
    <property type="entry name" value="Zn(2)-C6 fungal-type DNA-binding domain"/>
    <property type="match status" value="2"/>
</dbReference>
<evidence type="ECO:0000313" key="10">
    <source>
        <dbReference type="EMBL" id="KIV96106.1"/>
    </source>
</evidence>
<dbReference type="GO" id="GO:0006351">
    <property type="term" value="P:DNA-templated transcription"/>
    <property type="evidence" value="ECO:0007669"/>
    <property type="project" value="InterPro"/>
</dbReference>
<name>A0A0D1Y619_EXOME</name>
<dbReference type="SMART" id="SM00906">
    <property type="entry name" value="Fungal_trans"/>
    <property type="match status" value="2"/>
</dbReference>
<comment type="subcellular location">
    <subcellularLocation>
        <location evidence="1">Nucleus</location>
    </subcellularLocation>
</comment>
<dbReference type="SUPFAM" id="SSF57701">
    <property type="entry name" value="Zn2/Cys6 DNA-binding domain"/>
    <property type="match status" value="2"/>
</dbReference>
<evidence type="ECO:0000256" key="5">
    <source>
        <dbReference type="ARBA" id="ARBA00023125"/>
    </source>
</evidence>
<evidence type="ECO:0000256" key="2">
    <source>
        <dbReference type="ARBA" id="ARBA00022723"/>
    </source>
</evidence>
<dbReference type="PANTHER" id="PTHR47782:SF1">
    <property type="entry name" value="PYRIMIDINE PATHWAY REGULATORY PROTEIN 1"/>
    <property type="match status" value="1"/>
</dbReference>
<organism evidence="10 11">
    <name type="scientific">Exophiala mesophila</name>
    <name type="common">Black yeast-like fungus</name>
    <dbReference type="NCBI Taxonomy" id="212818"/>
    <lineage>
        <taxon>Eukaryota</taxon>
        <taxon>Fungi</taxon>
        <taxon>Dikarya</taxon>
        <taxon>Ascomycota</taxon>
        <taxon>Pezizomycotina</taxon>
        <taxon>Eurotiomycetes</taxon>
        <taxon>Chaetothyriomycetidae</taxon>
        <taxon>Chaetothyriales</taxon>
        <taxon>Herpotrichiellaceae</taxon>
        <taxon>Exophiala</taxon>
    </lineage>
</organism>
<evidence type="ECO:0000313" key="11">
    <source>
        <dbReference type="Proteomes" id="UP000054302"/>
    </source>
</evidence>
<protein>
    <recommendedName>
        <fullName evidence="9">Zn(2)-C6 fungal-type domain-containing protein</fullName>
    </recommendedName>
</protein>
<dbReference type="CDD" id="cd00067">
    <property type="entry name" value="GAL4"/>
    <property type="match status" value="2"/>
</dbReference>
<dbReference type="GO" id="GO:0045944">
    <property type="term" value="P:positive regulation of transcription by RNA polymerase II"/>
    <property type="evidence" value="ECO:0007669"/>
    <property type="project" value="TreeGrafter"/>
</dbReference>
<dbReference type="SMART" id="SM00066">
    <property type="entry name" value="GAL4"/>
    <property type="match status" value="2"/>
</dbReference>
<dbReference type="Proteomes" id="UP000054302">
    <property type="component" value="Unassembled WGS sequence"/>
</dbReference>
<dbReference type="GO" id="GO:0043565">
    <property type="term" value="F:sequence-specific DNA binding"/>
    <property type="evidence" value="ECO:0007669"/>
    <property type="project" value="TreeGrafter"/>
</dbReference>
<dbReference type="InterPro" id="IPR052202">
    <property type="entry name" value="Yeast_MetPath_Reg"/>
</dbReference>
<dbReference type="RefSeq" id="XP_016227680.1">
    <property type="nucleotide sequence ID" value="XM_016364031.1"/>
</dbReference>
<dbReference type="InterPro" id="IPR036864">
    <property type="entry name" value="Zn2-C6_fun-type_DNA-bd_sf"/>
</dbReference>
<dbReference type="HOGENOM" id="CLU_263071_0_0_1"/>
<dbReference type="CDD" id="cd12148">
    <property type="entry name" value="fungal_TF_MHR"/>
    <property type="match status" value="2"/>
</dbReference>
<gene>
    <name evidence="10" type="ORF">PV10_00010</name>
</gene>
<reference evidence="10 11" key="1">
    <citation type="submission" date="2015-01" db="EMBL/GenBank/DDBJ databases">
        <title>The Genome Sequence of Exophiala mesophila CBS40295.</title>
        <authorList>
            <consortium name="The Broad Institute Genomics Platform"/>
            <person name="Cuomo C."/>
            <person name="de Hoog S."/>
            <person name="Gorbushina A."/>
            <person name="Stielow B."/>
            <person name="Teixiera M."/>
            <person name="Abouelleil A."/>
            <person name="Chapman S.B."/>
            <person name="Priest M."/>
            <person name="Young S.K."/>
            <person name="Wortman J."/>
            <person name="Nusbaum C."/>
            <person name="Birren B."/>
        </authorList>
    </citation>
    <scope>NUCLEOTIDE SEQUENCE [LARGE SCALE GENOMIC DNA]</scope>
    <source>
        <strain evidence="10 11">CBS 40295</strain>
    </source>
</reference>
<keyword evidence="2" id="KW-0479">Metal-binding</keyword>
<feature type="region of interest" description="Disordered" evidence="8">
    <location>
        <begin position="763"/>
        <end position="789"/>
    </location>
</feature>
<dbReference type="EMBL" id="KN847520">
    <property type="protein sequence ID" value="KIV96106.1"/>
    <property type="molecule type" value="Genomic_DNA"/>
</dbReference>
<dbReference type="Pfam" id="PF04082">
    <property type="entry name" value="Fungal_trans"/>
    <property type="match status" value="1"/>
</dbReference>
<dbReference type="InterPro" id="IPR007219">
    <property type="entry name" value="XnlR_reg_dom"/>
</dbReference>
<evidence type="ECO:0000256" key="8">
    <source>
        <dbReference type="SAM" id="MobiDB-lite"/>
    </source>
</evidence>
<dbReference type="InterPro" id="IPR001138">
    <property type="entry name" value="Zn2Cys6_DnaBD"/>
</dbReference>
<accession>A0A0D1Y619</accession>
<sequence length="1281" mass="144107">MARRQAFACSRCFRRKKRCDAKFPACSNCQAAGVECVSIDRESENDVPRSIVKFLEQSIAELEIEISTRDGDKNVNPETGTAFEILAEGSSSTHIGLPRPEESADHAMAVLSKVTADAQNLLCGTDVIRNSEELPYLNVMLHEAHLPTPLWRANAGDERQMSIPLRKGLKSFVPVSVARTLLDTYISKILPQYPIFLVNDLEDLFNSVYGPLDHPNAPATHYYIMSMIMAITTMTSKSDDIYRPLALAESLHTEARAHASALGTTSIQSLQCLLLSIQLGFLLPHTGDLVHLVNEAMRLATELGLHQERTVPPRMPSCIIQFRRALFWSCYILDRSINLVGHRCFAIRDENISIQFPDPPPCAGISDINGQSPETLDYLRFINGIRHRQIQSEICAVQFCNKPFPQPSYADWREEMGQKVLNWRTQAMFDSQVMPYWIELATWYNVFTLHRPCLPNPSPDVTSIITCFTAAENLTASYWESCREGRSRFPWHTIHNCFEIGIVLLYNIRSQSTSFTDTLPNGLTSALDVLNKISNIFCALADRWPAAWQCGEFFDKVKKEALRSFFSVSGTSKPSNFSNNLVIIDDMVLHRPGDTQYVPAFGGRSEFDFGREMANLQNWRNISQPMENIEVQNLNSVEFSTFDLEFDDVDWSQFVSLSAYSDLDILPTLDVEPVLTQVETPSKLTFDLSSTERYLEIAFKHLPPCRYCRKRRTRCDRMLPSCRQCTKLGEECKFYDPVLMKDIPRQYVCALKENYENLRSALKKASSSSRGTPIQQEKKTSSLSATSFPARRHENQANDFLNEDHTLAEAASKLGSMSVFDQLFRLASKMALMDMPLCVVSPPGLEEFLQSMLAPARPSRGGTSTSPPHHVAEMLVHQYQHSIELLFPILGAAVPKVAVDIAYRKTRAGDSATTEMNVTLYLVLAITTRTLSKKNRDFKDWSMTLFERARSELGTVMSALTYPSVLSVRLNLLVCMYLWLDPAAGNVWRWSGQASRSAMDLRRVLYSQDNPSWDEWIIYTTLFRMETDLSVSYGRPPQLIEAEVPANMEIPTDQRVFPHLLYELSRFKYRSHVASLGSQLGDLQVQAKLQGCKEGIEAWLGKWTQSIHSVCDKGSDNTTARASLISWLEVYGTFHHSEALLRVHMQPVGEQTSAPEAVAVAREVIRSFSSLYLGQSSIVEGELFPSSAQKPTLLLAPLPWSAVHSMCAAGVFLMDVLTSEQDLEVVERLKHDIELCISLLSYLENDSDNAAAGLSKSLKTLRKACGEKRWPQQGACGDILS</sequence>
<evidence type="ECO:0000256" key="3">
    <source>
        <dbReference type="ARBA" id="ARBA00022833"/>
    </source>
</evidence>
<keyword evidence="4" id="KW-0805">Transcription regulation</keyword>
<keyword evidence="3" id="KW-0862">Zinc</keyword>
<evidence type="ECO:0000256" key="6">
    <source>
        <dbReference type="ARBA" id="ARBA00023163"/>
    </source>
</evidence>
<dbReference type="GeneID" id="27317855"/>
<evidence type="ECO:0000259" key="9">
    <source>
        <dbReference type="PROSITE" id="PS50048"/>
    </source>
</evidence>
<dbReference type="GO" id="GO:0008270">
    <property type="term" value="F:zinc ion binding"/>
    <property type="evidence" value="ECO:0007669"/>
    <property type="project" value="InterPro"/>
</dbReference>
<dbReference type="GO" id="GO:0005634">
    <property type="term" value="C:nucleus"/>
    <property type="evidence" value="ECO:0007669"/>
    <property type="project" value="UniProtKB-SubCell"/>
</dbReference>
<keyword evidence="5" id="KW-0238">DNA-binding</keyword>
<evidence type="ECO:0000256" key="4">
    <source>
        <dbReference type="ARBA" id="ARBA00023015"/>
    </source>
</evidence>
<evidence type="ECO:0000256" key="7">
    <source>
        <dbReference type="ARBA" id="ARBA00023242"/>
    </source>
</evidence>
<keyword evidence="11" id="KW-1185">Reference proteome</keyword>
<dbReference type="PROSITE" id="PS50048">
    <property type="entry name" value="ZN2_CY6_FUNGAL_2"/>
    <property type="match status" value="2"/>
</dbReference>
<keyword evidence="7" id="KW-0539">Nucleus</keyword>
<dbReference type="OrthoDB" id="2399539at2759"/>
<dbReference type="OMA" id="HEIRIWI"/>
<feature type="domain" description="Zn(2)-C6 fungal-type" evidence="9">
    <location>
        <begin position="8"/>
        <end position="38"/>
    </location>
</feature>
<proteinExistence type="predicted"/>
<feature type="compositionally biased region" description="Polar residues" evidence="8">
    <location>
        <begin position="771"/>
        <end position="787"/>
    </location>
</feature>
<evidence type="ECO:0000256" key="1">
    <source>
        <dbReference type="ARBA" id="ARBA00004123"/>
    </source>
</evidence>
<dbReference type="VEuPathDB" id="FungiDB:PV10_00010"/>
<feature type="domain" description="Zn(2)-C6 fungal-type" evidence="9">
    <location>
        <begin position="704"/>
        <end position="734"/>
    </location>
</feature>
<keyword evidence="6" id="KW-0804">Transcription</keyword>
<dbReference type="GO" id="GO:0000981">
    <property type="term" value="F:DNA-binding transcription factor activity, RNA polymerase II-specific"/>
    <property type="evidence" value="ECO:0007669"/>
    <property type="project" value="InterPro"/>
</dbReference>